<dbReference type="SMART" id="SM00248">
    <property type="entry name" value="ANK"/>
    <property type="match status" value="4"/>
</dbReference>
<keyword evidence="2 3" id="KW-0040">ANK repeat</keyword>
<evidence type="ECO:0000256" key="1">
    <source>
        <dbReference type="ARBA" id="ARBA00022737"/>
    </source>
</evidence>
<comment type="caution">
    <text evidence="4">The sequence shown here is derived from an EMBL/GenBank/DDBJ whole genome shotgun (WGS) entry which is preliminary data.</text>
</comment>
<dbReference type="SUPFAM" id="SSF48403">
    <property type="entry name" value="Ankyrin repeat"/>
    <property type="match status" value="1"/>
</dbReference>
<dbReference type="PANTHER" id="PTHR24201">
    <property type="entry name" value="ANK_REP_REGION DOMAIN-CONTAINING PROTEIN"/>
    <property type="match status" value="1"/>
</dbReference>
<feature type="repeat" description="ANK" evidence="3">
    <location>
        <begin position="132"/>
        <end position="164"/>
    </location>
</feature>
<evidence type="ECO:0000256" key="3">
    <source>
        <dbReference type="PROSITE-ProRule" id="PRU00023"/>
    </source>
</evidence>
<feature type="repeat" description="ANK" evidence="3">
    <location>
        <begin position="68"/>
        <end position="97"/>
    </location>
</feature>
<dbReference type="OrthoDB" id="5402602at2759"/>
<evidence type="ECO:0000313" key="4">
    <source>
        <dbReference type="EMBL" id="KAJ7363361.1"/>
    </source>
</evidence>
<dbReference type="InterPro" id="IPR036770">
    <property type="entry name" value="Ankyrin_rpt-contain_sf"/>
</dbReference>
<gene>
    <name evidence="4" type="primary">ANKRD10</name>
    <name evidence="4" type="ORF">OS493_011649</name>
</gene>
<dbReference type="PROSITE" id="PS50088">
    <property type="entry name" value="ANK_REPEAT"/>
    <property type="match status" value="3"/>
</dbReference>
<dbReference type="Proteomes" id="UP001163046">
    <property type="component" value="Unassembled WGS sequence"/>
</dbReference>
<organism evidence="4 5">
    <name type="scientific">Desmophyllum pertusum</name>
    <dbReference type="NCBI Taxonomy" id="174260"/>
    <lineage>
        <taxon>Eukaryota</taxon>
        <taxon>Metazoa</taxon>
        <taxon>Cnidaria</taxon>
        <taxon>Anthozoa</taxon>
        <taxon>Hexacorallia</taxon>
        <taxon>Scleractinia</taxon>
        <taxon>Caryophylliina</taxon>
        <taxon>Caryophylliidae</taxon>
        <taxon>Desmophyllum</taxon>
    </lineage>
</organism>
<keyword evidence="5" id="KW-1185">Reference proteome</keyword>
<name>A0A9W9YQX8_9CNID</name>
<dbReference type="Pfam" id="PF12796">
    <property type="entry name" value="Ank_2"/>
    <property type="match status" value="1"/>
</dbReference>
<dbReference type="PANTHER" id="PTHR24201:SF17">
    <property type="entry name" value="ANKYRIN REPEAT DOMAIN-CONTAINING PROTEIN 10-LIKE ISOFORM X1"/>
    <property type="match status" value="1"/>
</dbReference>
<sequence>MGAECGFQTKQQLNDCILRCPWSEYPLTPVHRACRDGDMLSLTYLTVQGDRLAVFRSINDQDQFLMWTPAHWAAYFGKVDCVKRLVECGLNIDVPEGRFEQSATHLAAFAGHVNVLQWLLENGAFSQKGDSLGETPAHKAARGGNTQCLRLLQAFGTPLSTFNMYRQTPCDLASSLGYEQCVQFLRSYSCASVSSQRKSKRLLDDGDYTDQVKRPRNGMVQYLDHVEILGSNAISHDLYLSNGTSQQTVNTNNGGFQNGYIHNGFKRTSYNSCPSSKNNDVDMHCDEVQETAIKTKSGNHYLNQPVRCLNLCGHLQ</sequence>
<proteinExistence type="predicted"/>
<evidence type="ECO:0000256" key="2">
    <source>
        <dbReference type="ARBA" id="ARBA00023043"/>
    </source>
</evidence>
<protein>
    <submittedName>
        <fullName evidence="4">Amyloid protein-binding protein 2</fullName>
    </submittedName>
</protein>
<accession>A0A9W9YQX8</accession>
<keyword evidence="1" id="KW-0677">Repeat</keyword>
<evidence type="ECO:0000313" key="5">
    <source>
        <dbReference type="Proteomes" id="UP001163046"/>
    </source>
</evidence>
<dbReference type="Gene3D" id="1.25.40.20">
    <property type="entry name" value="Ankyrin repeat-containing domain"/>
    <property type="match status" value="1"/>
</dbReference>
<reference evidence="4" key="1">
    <citation type="submission" date="2023-01" db="EMBL/GenBank/DDBJ databases">
        <title>Genome assembly of the deep-sea coral Lophelia pertusa.</title>
        <authorList>
            <person name="Herrera S."/>
            <person name="Cordes E."/>
        </authorList>
    </citation>
    <scope>NUCLEOTIDE SEQUENCE</scope>
    <source>
        <strain evidence="4">USNM1676648</strain>
        <tissue evidence="4">Polyp</tissue>
    </source>
</reference>
<feature type="repeat" description="ANK" evidence="3">
    <location>
        <begin position="99"/>
        <end position="131"/>
    </location>
</feature>
<dbReference type="InterPro" id="IPR002110">
    <property type="entry name" value="Ankyrin_rpt"/>
</dbReference>
<dbReference type="PROSITE" id="PS50297">
    <property type="entry name" value="ANK_REP_REGION"/>
    <property type="match status" value="1"/>
</dbReference>
<dbReference type="AlphaFoldDB" id="A0A9W9YQX8"/>
<dbReference type="InterPro" id="IPR050776">
    <property type="entry name" value="Ank_Repeat/CDKN_Inhibitor"/>
</dbReference>
<dbReference type="EMBL" id="MU827306">
    <property type="protein sequence ID" value="KAJ7363361.1"/>
    <property type="molecule type" value="Genomic_DNA"/>
</dbReference>